<dbReference type="SUPFAM" id="SSF103473">
    <property type="entry name" value="MFS general substrate transporter"/>
    <property type="match status" value="1"/>
</dbReference>
<reference evidence="2 3" key="1">
    <citation type="submission" date="2014-06" db="EMBL/GenBank/DDBJ databases">
        <authorList>
            <person name="Swart Estienne"/>
        </authorList>
    </citation>
    <scope>NUCLEOTIDE SEQUENCE [LARGE SCALE GENOMIC DNA]</scope>
    <source>
        <strain evidence="2 3">130c</strain>
    </source>
</reference>
<dbReference type="Gene3D" id="1.20.1250.20">
    <property type="entry name" value="MFS general substrate transporter like domains"/>
    <property type="match status" value="1"/>
</dbReference>
<feature type="transmembrane region" description="Helical" evidence="1">
    <location>
        <begin position="56"/>
        <end position="77"/>
    </location>
</feature>
<keyword evidence="1" id="KW-0472">Membrane</keyword>
<dbReference type="GO" id="GO:0022857">
    <property type="term" value="F:transmembrane transporter activity"/>
    <property type="evidence" value="ECO:0007669"/>
    <property type="project" value="InterPro"/>
</dbReference>
<dbReference type="OrthoDB" id="18110at2759"/>
<evidence type="ECO:0008006" key="4">
    <source>
        <dbReference type="Google" id="ProtNLM"/>
    </source>
</evidence>
<feature type="transmembrane region" description="Helical" evidence="1">
    <location>
        <begin position="84"/>
        <end position="114"/>
    </location>
</feature>
<evidence type="ECO:0000313" key="3">
    <source>
        <dbReference type="Proteomes" id="UP000039865"/>
    </source>
</evidence>
<sequence length="388" mass="43061">MKPGIKPIHVLSYYLMIFTIIMIVQVIISFLIFILGSPEYYNVPDKQVAQTSGDCGFYAEIVVMLFDLVLGVIFDVFGRKIPTVAGLIVAGISLIITPYFSTIYPSFLIIRIFMSLGTIPALNTPLLPDYLFDQSLGLGSAYQFIVSAAAAVFSTTGLLEIKKNEDIKWIFIGIGTYSICVGIFLIFTIKEMNQIEKSSRENKKALKQKLRKTITEFVVSFKEDAGFFVAMFGSFCVKLTALTCSLFGSLLIIANEKNSGNPDYQNDAQTKIQYIFLIGNVLQVPFCLVLGYLSDKTRMWYLLASASAGVIILSTITLLSKIVKKESRGTLFSVYSLAGSVGVLLINKLGGYLYDNVAHEWPFLLTLISFSVFFIVTLILGFMNKLKV</sequence>
<feature type="transmembrane region" description="Helical" evidence="1">
    <location>
        <begin position="169"/>
        <end position="189"/>
    </location>
</feature>
<feature type="transmembrane region" description="Helical" evidence="1">
    <location>
        <begin position="12"/>
        <end position="36"/>
    </location>
</feature>
<organism evidence="2 3">
    <name type="scientific">Stylonychia lemnae</name>
    <name type="common">Ciliate</name>
    <dbReference type="NCBI Taxonomy" id="5949"/>
    <lineage>
        <taxon>Eukaryota</taxon>
        <taxon>Sar</taxon>
        <taxon>Alveolata</taxon>
        <taxon>Ciliophora</taxon>
        <taxon>Intramacronucleata</taxon>
        <taxon>Spirotrichea</taxon>
        <taxon>Stichotrichia</taxon>
        <taxon>Sporadotrichida</taxon>
        <taxon>Oxytrichidae</taxon>
        <taxon>Stylonychinae</taxon>
        <taxon>Stylonychia</taxon>
    </lineage>
</organism>
<dbReference type="Proteomes" id="UP000039865">
    <property type="component" value="Unassembled WGS sequence"/>
</dbReference>
<name>A0A078B5L6_STYLE</name>
<dbReference type="InterPro" id="IPR011701">
    <property type="entry name" value="MFS"/>
</dbReference>
<dbReference type="EMBL" id="CCKQ01016732">
    <property type="protein sequence ID" value="CDW88597.1"/>
    <property type="molecule type" value="Genomic_DNA"/>
</dbReference>
<dbReference type="InterPro" id="IPR036259">
    <property type="entry name" value="MFS_trans_sf"/>
</dbReference>
<feature type="transmembrane region" description="Helical" evidence="1">
    <location>
        <begin position="134"/>
        <end position="157"/>
    </location>
</feature>
<evidence type="ECO:0000313" key="2">
    <source>
        <dbReference type="EMBL" id="CDW88597.1"/>
    </source>
</evidence>
<gene>
    <name evidence="2" type="primary">Contig8703.g437</name>
    <name evidence="2" type="ORF">STYLEM_17719</name>
</gene>
<keyword evidence="1" id="KW-1133">Transmembrane helix</keyword>
<dbReference type="AlphaFoldDB" id="A0A078B5L6"/>
<dbReference type="InParanoid" id="A0A078B5L6"/>
<protein>
    <recommendedName>
        <fullName evidence="4">Major facilitator superfamily protein</fullName>
    </recommendedName>
</protein>
<feature type="transmembrane region" description="Helical" evidence="1">
    <location>
        <begin position="331"/>
        <end position="349"/>
    </location>
</feature>
<accession>A0A078B5L6</accession>
<dbReference type="PANTHER" id="PTHR23524:SF1">
    <property type="entry name" value="MRH DOMAIN-CONTAINING PROTEIN-RELATED"/>
    <property type="match status" value="1"/>
</dbReference>
<feature type="transmembrane region" description="Helical" evidence="1">
    <location>
        <begin position="299"/>
        <end position="319"/>
    </location>
</feature>
<dbReference type="PANTHER" id="PTHR23524">
    <property type="entry name" value="TRANSPORTER, PUTATIVE (AFU_ORTHOLOGUE AFUA_8G04850)-RELATED"/>
    <property type="match status" value="1"/>
</dbReference>
<evidence type="ECO:0000256" key="1">
    <source>
        <dbReference type="SAM" id="Phobius"/>
    </source>
</evidence>
<dbReference type="Pfam" id="PF07690">
    <property type="entry name" value="MFS_1"/>
    <property type="match status" value="1"/>
</dbReference>
<feature type="transmembrane region" description="Helical" evidence="1">
    <location>
        <begin position="361"/>
        <end position="383"/>
    </location>
</feature>
<feature type="transmembrane region" description="Helical" evidence="1">
    <location>
        <begin position="227"/>
        <end position="253"/>
    </location>
</feature>
<proteinExistence type="predicted"/>
<keyword evidence="1" id="KW-0812">Transmembrane</keyword>
<feature type="transmembrane region" description="Helical" evidence="1">
    <location>
        <begin position="274"/>
        <end position="293"/>
    </location>
</feature>
<keyword evidence="3" id="KW-1185">Reference proteome</keyword>